<keyword evidence="4" id="KW-0862">Zinc</keyword>
<keyword evidence="2" id="KW-0479">Metal-binding</keyword>
<evidence type="ECO:0000256" key="5">
    <source>
        <dbReference type="ARBA" id="ARBA00023242"/>
    </source>
</evidence>
<keyword evidence="3" id="KW-0863">Zinc-finger</keyword>
<evidence type="ECO:0000313" key="8">
    <source>
        <dbReference type="Proteomes" id="UP001142393"/>
    </source>
</evidence>
<dbReference type="Proteomes" id="UP001142393">
    <property type="component" value="Unassembled WGS sequence"/>
</dbReference>
<evidence type="ECO:0000256" key="3">
    <source>
        <dbReference type="ARBA" id="ARBA00022771"/>
    </source>
</evidence>
<organism evidence="7 8">
    <name type="scientific">Lentinula detonsa</name>
    <dbReference type="NCBI Taxonomy" id="2804962"/>
    <lineage>
        <taxon>Eukaryota</taxon>
        <taxon>Fungi</taxon>
        <taxon>Dikarya</taxon>
        <taxon>Basidiomycota</taxon>
        <taxon>Agaricomycotina</taxon>
        <taxon>Agaricomycetes</taxon>
        <taxon>Agaricomycetidae</taxon>
        <taxon>Agaricales</taxon>
        <taxon>Marasmiineae</taxon>
        <taxon>Omphalotaceae</taxon>
        <taxon>Lentinula</taxon>
    </lineage>
</organism>
<proteinExistence type="predicted"/>
<feature type="non-terminal residue" evidence="7">
    <location>
        <position position="1"/>
    </location>
</feature>
<feature type="compositionally biased region" description="Basic and acidic residues" evidence="6">
    <location>
        <begin position="305"/>
        <end position="316"/>
    </location>
</feature>
<comment type="subcellular location">
    <subcellularLocation>
        <location evidence="1">Nucleus</location>
    </subcellularLocation>
</comment>
<evidence type="ECO:0000256" key="4">
    <source>
        <dbReference type="ARBA" id="ARBA00022833"/>
    </source>
</evidence>
<evidence type="ECO:0000256" key="1">
    <source>
        <dbReference type="ARBA" id="ARBA00004123"/>
    </source>
</evidence>
<dbReference type="EMBL" id="JANVFU010000003">
    <property type="protein sequence ID" value="KAJ3747488.1"/>
    <property type="molecule type" value="Genomic_DNA"/>
</dbReference>
<dbReference type="AlphaFoldDB" id="A0A9W8U047"/>
<sequence>SDGQSAQHKVDAEEAGEQAKGARRGPSNASMQHFRDPVAVKDLKKGNRWEFQCKYCSCIRSVERTVTGKNLSFDDEPKLPKLNNLATHANDCKGKATSGSTDDDDKESTMERLNLKESVKFMKNYLKDGELNPEAITTERGFLRLFAAWILDEDLPWTTGEAPSLALLFKYLKVRYSLPSDTTLYSPFHFLHCISLTTDNASVNDIVVATVARSILTRYGIEWNPDGHIRCIAHVINLAVQDALASMDEADWSDNFDYFALNKDAPIHYDVEADEEQIAMEAEADWEDVNNNGDVEMQDLDEMKKTAEDKKQRDESDQTVAESMKGKSPLRRVCLLSLPSRLRLDQAHHQV</sequence>
<feature type="region of interest" description="Disordered" evidence="6">
    <location>
        <begin position="90"/>
        <end position="109"/>
    </location>
</feature>
<dbReference type="PANTHER" id="PTHR46481:SF10">
    <property type="entry name" value="ZINC FINGER BED DOMAIN-CONTAINING PROTEIN 39"/>
    <property type="match status" value="1"/>
</dbReference>
<protein>
    <submittedName>
        <fullName evidence="7">Uncharacterized protein</fullName>
    </submittedName>
</protein>
<dbReference type="InterPro" id="IPR052035">
    <property type="entry name" value="ZnF_BED_domain_contain"/>
</dbReference>
<feature type="region of interest" description="Disordered" evidence="6">
    <location>
        <begin position="1"/>
        <end position="33"/>
    </location>
</feature>
<evidence type="ECO:0000256" key="2">
    <source>
        <dbReference type="ARBA" id="ARBA00022723"/>
    </source>
</evidence>
<feature type="region of interest" description="Disordered" evidence="6">
    <location>
        <begin position="305"/>
        <end position="327"/>
    </location>
</feature>
<evidence type="ECO:0000256" key="6">
    <source>
        <dbReference type="SAM" id="MobiDB-lite"/>
    </source>
</evidence>
<evidence type="ECO:0000313" key="7">
    <source>
        <dbReference type="EMBL" id="KAJ3747488.1"/>
    </source>
</evidence>
<accession>A0A9W8U047</accession>
<keyword evidence="5" id="KW-0539">Nucleus</keyword>
<name>A0A9W8U047_9AGAR</name>
<keyword evidence="8" id="KW-1185">Reference proteome</keyword>
<dbReference type="GO" id="GO:0008270">
    <property type="term" value="F:zinc ion binding"/>
    <property type="evidence" value="ECO:0007669"/>
    <property type="project" value="UniProtKB-KW"/>
</dbReference>
<gene>
    <name evidence="7" type="ORF">DFH05DRAFT_1393207</name>
</gene>
<dbReference type="PANTHER" id="PTHR46481">
    <property type="entry name" value="ZINC FINGER BED DOMAIN-CONTAINING PROTEIN 4"/>
    <property type="match status" value="1"/>
</dbReference>
<comment type="caution">
    <text evidence="7">The sequence shown here is derived from an EMBL/GenBank/DDBJ whole genome shotgun (WGS) entry which is preliminary data.</text>
</comment>
<reference evidence="7 8" key="1">
    <citation type="journal article" date="2023" name="Proc. Natl. Acad. Sci. U.S.A.">
        <title>A global phylogenomic analysis of the shiitake genus Lentinula.</title>
        <authorList>
            <person name="Sierra-Patev S."/>
            <person name="Min B."/>
            <person name="Naranjo-Ortiz M."/>
            <person name="Looney B."/>
            <person name="Konkel Z."/>
            <person name="Slot J.C."/>
            <person name="Sakamoto Y."/>
            <person name="Steenwyk J.L."/>
            <person name="Rokas A."/>
            <person name="Carro J."/>
            <person name="Camarero S."/>
            <person name="Ferreira P."/>
            <person name="Molpeceres G."/>
            <person name="Ruiz-Duenas F.J."/>
            <person name="Serrano A."/>
            <person name="Henrissat B."/>
            <person name="Drula E."/>
            <person name="Hughes K.W."/>
            <person name="Mata J.L."/>
            <person name="Ishikawa N.K."/>
            <person name="Vargas-Isla R."/>
            <person name="Ushijima S."/>
            <person name="Smith C.A."/>
            <person name="Donoghue J."/>
            <person name="Ahrendt S."/>
            <person name="Andreopoulos W."/>
            <person name="He G."/>
            <person name="LaButti K."/>
            <person name="Lipzen A."/>
            <person name="Ng V."/>
            <person name="Riley R."/>
            <person name="Sandor L."/>
            <person name="Barry K."/>
            <person name="Martinez A.T."/>
            <person name="Xiao Y."/>
            <person name="Gibbons J.G."/>
            <person name="Terashima K."/>
            <person name="Grigoriev I.V."/>
            <person name="Hibbett D."/>
        </authorList>
    </citation>
    <scope>NUCLEOTIDE SEQUENCE [LARGE SCALE GENOMIC DNA]</scope>
    <source>
        <strain evidence="7 8">TFB7810</strain>
    </source>
</reference>
<dbReference type="GO" id="GO:0005634">
    <property type="term" value="C:nucleus"/>
    <property type="evidence" value="ECO:0007669"/>
    <property type="project" value="UniProtKB-SubCell"/>
</dbReference>